<dbReference type="GO" id="GO:0006120">
    <property type="term" value="P:mitochondrial electron transport, NADH to ubiquinone"/>
    <property type="evidence" value="ECO:0007669"/>
    <property type="project" value="InterPro"/>
</dbReference>
<comment type="similarity">
    <text evidence="2 17">Belongs to the complex I subunit 2 family.</text>
</comment>
<dbReference type="EMBL" id="KT247374">
    <property type="protein sequence ID" value="ALQ78686.1"/>
    <property type="molecule type" value="Genomic_DNA"/>
</dbReference>
<keyword evidence="18" id="KW-0732">Signal</keyword>
<feature type="transmembrane region" description="Helical" evidence="17">
    <location>
        <begin position="142"/>
        <end position="159"/>
    </location>
</feature>
<protein>
    <recommendedName>
        <fullName evidence="4 17">NADH-ubiquinone oxidoreductase chain 2</fullName>
        <ecNumber evidence="3 17">7.1.1.2</ecNumber>
    </recommendedName>
</protein>
<keyword evidence="15 17" id="KW-0472">Membrane</keyword>
<evidence type="ECO:0000256" key="2">
    <source>
        <dbReference type="ARBA" id="ARBA00007012"/>
    </source>
</evidence>
<dbReference type="EC" id="7.1.1.2" evidence="3 17"/>
<evidence type="ECO:0000256" key="6">
    <source>
        <dbReference type="ARBA" id="ARBA00022660"/>
    </source>
</evidence>
<evidence type="ECO:0000256" key="1">
    <source>
        <dbReference type="ARBA" id="ARBA00004448"/>
    </source>
</evidence>
<evidence type="ECO:0000256" key="14">
    <source>
        <dbReference type="ARBA" id="ARBA00023128"/>
    </source>
</evidence>
<dbReference type="InterPro" id="IPR001750">
    <property type="entry name" value="ND/Mrp_TM"/>
</dbReference>
<dbReference type="Pfam" id="PF00361">
    <property type="entry name" value="Proton_antipo_M"/>
    <property type="match status" value="1"/>
</dbReference>
<evidence type="ECO:0000256" key="16">
    <source>
        <dbReference type="ARBA" id="ARBA00049551"/>
    </source>
</evidence>
<feature type="transmembrane region" description="Helical" evidence="17">
    <location>
        <begin position="228"/>
        <end position="252"/>
    </location>
</feature>
<evidence type="ECO:0000256" key="4">
    <source>
        <dbReference type="ARBA" id="ARBA00021008"/>
    </source>
</evidence>
<feature type="transmembrane region" description="Helical" evidence="17">
    <location>
        <begin position="189"/>
        <end position="207"/>
    </location>
</feature>
<evidence type="ECO:0000259" key="19">
    <source>
        <dbReference type="Pfam" id="PF00361"/>
    </source>
</evidence>
<evidence type="ECO:0000256" key="5">
    <source>
        <dbReference type="ARBA" id="ARBA00022448"/>
    </source>
</evidence>
<evidence type="ECO:0000256" key="11">
    <source>
        <dbReference type="ARBA" id="ARBA00022989"/>
    </source>
</evidence>
<gene>
    <name evidence="20" type="primary">nad2</name>
</gene>
<feature type="transmembrane region" description="Helical" evidence="17">
    <location>
        <begin position="111"/>
        <end position="130"/>
    </location>
</feature>
<name>A0A0U2KRA3_9BIVA</name>
<feature type="transmembrane region" description="Helical" evidence="17">
    <location>
        <begin position="258"/>
        <end position="280"/>
    </location>
</feature>
<keyword evidence="13 17" id="KW-0830">Ubiquinone</keyword>
<keyword evidence="9 17" id="KW-1278">Translocase</keyword>
<dbReference type="PRINTS" id="PR01436">
    <property type="entry name" value="NADHDHGNASE2"/>
</dbReference>
<evidence type="ECO:0000256" key="3">
    <source>
        <dbReference type="ARBA" id="ARBA00012944"/>
    </source>
</evidence>
<evidence type="ECO:0000256" key="18">
    <source>
        <dbReference type="SAM" id="SignalP"/>
    </source>
</evidence>
<dbReference type="PANTHER" id="PTHR46552">
    <property type="entry name" value="NADH-UBIQUINONE OXIDOREDUCTASE CHAIN 2"/>
    <property type="match status" value="1"/>
</dbReference>
<dbReference type="PANTHER" id="PTHR46552:SF1">
    <property type="entry name" value="NADH-UBIQUINONE OXIDOREDUCTASE CHAIN 2"/>
    <property type="match status" value="1"/>
</dbReference>
<proteinExistence type="inferred from homology"/>
<organism evidence="20">
    <name type="scientific">Potomida littoralis</name>
    <dbReference type="NCBI Taxonomy" id="165005"/>
    <lineage>
        <taxon>Eukaryota</taxon>
        <taxon>Metazoa</taxon>
        <taxon>Spiralia</taxon>
        <taxon>Lophotrochozoa</taxon>
        <taxon>Mollusca</taxon>
        <taxon>Bivalvia</taxon>
        <taxon>Autobranchia</taxon>
        <taxon>Heteroconchia</taxon>
        <taxon>Palaeoheterodonta</taxon>
        <taxon>Unionida</taxon>
        <taxon>Unionoidea</taxon>
        <taxon>Unionidae</taxon>
        <taxon>Gonideinae</taxon>
        <taxon>Potomida</taxon>
    </lineage>
</organism>
<keyword evidence="14 17" id="KW-0496">Mitochondrion</keyword>
<keyword evidence="12 17" id="KW-0520">NAD</keyword>
<evidence type="ECO:0000256" key="7">
    <source>
        <dbReference type="ARBA" id="ARBA00022692"/>
    </source>
</evidence>
<evidence type="ECO:0000256" key="8">
    <source>
        <dbReference type="ARBA" id="ARBA00022792"/>
    </source>
</evidence>
<geneLocation type="mitochondrion" evidence="20"/>
<comment type="catalytic activity">
    <reaction evidence="16 17">
        <text>a ubiquinone + NADH + 5 H(+)(in) = a ubiquinol + NAD(+) + 4 H(+)(out)</text>
        <dbReference type="Rhea" id="RHEA:29091"/>
        <dbReference type="Rhea" id="RHEA-COMP:9565"/>
        <dbReference type="Rhea" id="RHEA-COMP:9566"/>
        <dbReference type="ChEBI" id="CHEBI:15378"/>
        <dbReference type="ChEBI" id="CHEBI:16389"/>
        <dbReference type="ChEBI" id="CHEBI:17976"/>
        <dbReference type="ChEBI" id="CHEBI:57540"/>
        <dbReference type="ChEBI" id="CHEBI:57945"/>
        <dbReference type="EC" id="7.1.1.2"/>
    </reaction>
</comment>
<evidence type="ECO:0000256" key="9">
    <source>
        <dbReference type="ARBA" id="ARBA00022967"/>
    </source>
</evidence>
<feature type="transmembrane region" description="Helical" evidence="17">
    <location>
        <begin position="301"/>
        <end position="319"/>
    </location>
</feature>
<dbReference type="GO" id="GO:0005743">
    <property type="term" value="C:mitochondrial inner membrane"/>
    <property type="evidence" value="ECO:0007669"/>
    <property type="project" value="UniProtKB-SubCell"/>
</dbReference>
<evidence type="ECO:0000256" key="17">
    <source>
        <dbReference type="RuleBase" id="RU003403"/>
    </source>
</evidence>
<keyword evidence="10 17" id="KW-0249">Electron transport</keyword>
<keyword evidence="5" id="KW-0813">Transport</keyword>
<feature type="transmembrane region" description="Helical" evidence="17">
    <location>
        <begin position="59"/>
        <end position="80"/>
    </location>
</feature>
<keyword evidence="8 17" id="KW-0999">Mitochondrion inner membrane</keyword>
<evidence type="ECO:0000256" key="13">
    <source>
        <dbReference type="ARBA" id="ARBA00023075"/>
    </source>
</evidence>
<sequence length="320" mass="34928">MKSPNKFLFLFLMVSSTCLVVSSSNWLTTWMGLEINMLGFIPLMFLKETANESETAVKYLVPQSLGSTIFIASAVISLHLNNAQSLMSIAMCLKLGAAPLHFWFPPVMANLSLLPAFMLLTWQKIAPIFAIPTFAPSPTPDILLVASISALWGGVGGLNQTDLRSLLTYSSIAHTGWMLASINSNTSVLSFYVMTYILINLSIYSALITTSLSSHKQLFTAQSPANSLLLATCILSLGGLPPLSGFVMKLLVIKFTQASLLVIFTLILGALVSLFYYLSLTFSPLLELSKTHLAKIRTSKPALPLFLAQILPLSMLLFYF</sequence>
<feature type="domain" description="NADH:quinone oxidoreductase/Mrp antiporter transmembrane" evidence="19">
    <location>
        <begin position="80"/>
        <end position="266"/>
    </location>
</feature>
<accession>A0A0U2KRA3</accession>
<dbReference type="AlphaFoldDB" id="A0A0U2KRA3"/>
<feature type="chain" id="PRO_5006830982" description="NADH-ubiquinone oxidoreductase chain 2" evidence="18">
    <location>
        <begin position="24"/>
        <end position="320"/>
    </location>
</feature>
<evidence type="ECO:0000313" key="20">
    <source>
        <dbReference type="EMBL" id="ALQ78686.1"/>
    </source>
</evidence>
<comment type="subcellular location">
    <subcellularLocation>
        <location evidence="1 17">Mitochondrion inner membrane</location>
        <topology evidence="1 17">Multi-pass membrane protein</topology>
    </subcellularLocation>
</comment>
<evidence type="ECO:0000256" key="12">
    <source>
        <dbReference type="ARBA" id="ARBA00023027"/>
    </source>
</evidence>
<comment type="function">
    <text evidence="17">Core subunit of the mitochondrial membrane respiratory chain NADH dehydrogenase (Complex I) which catalyzes electron transfer from NADH through the respiratory chain, using ubiquinone as an electron acceptor. Essential for the catalytic activity and assembly of complex I.</text>
</comment>
<evidence type="ECO:0000256" key="15">
    <source>
        <dbReference type="ARBA" id="ARBA00023136"/>
    </source>
</evidence>
<dbReference type="GO" id="GO:0008137">
    <property type="term" value="F:NADH dehydrogenase (ubiquinone) activity"/>
    <property type="evidence" value="ECO:0007669"/>
    <property type="project" value="UniProtKB-EC"/>
</dbReference>
<dbReference type="InterPro" id="IPR003917">
    <property type="entry name" value="NADH_UbQ_OxRdtase_chain2"/>
</dbReference>
<keyword evidence="11 17" id="KW-1133">Transmembrane helix</keyword>
<reference evidence="20" key="1">
    <citation type="journal article" date="2016" name="Mitochondrial DNA A DNA Mapp Seq Anal">
        <title>The male and female complete mitochondrial genome sequences of the Endangered freshwater mussel Potomida littoralis (Cuvier, 1798) (Bivalvia: Unionidae).</title>
        <authorList>
            <person name="Froufe E."/>
            <person name="Gan H.M."/>
            <person name="Lee Y.P."/>
            <person name="Carneiro J."/>
            <person name="Varandas S."/>
            <person name="Teixeira A."/>
            <person name="Zieritz A."/>
            <person name="Sousa R."/>
            <person name="Lopes-Lima M."/>
        </authorList>
    </citation>
    <scope>NUCLEOTIDE SEQUENCE</scope>
    <source>
        <strain evidence="20">PL702F</strain>
        <tissue evidence="20">Foot tissue</tissue>
    </source>
</reference>
<keyword evidence="6 17" id="KW-0679">Respiratory chain</keyword>
<dbReference type="InterPro" id="IPR050175">
    <property type="entry name" value="Complex_I_Subunit_2"/>
</dbReference>
<evidence type="ECO:0000256" key="10">
    <source>
        <dbReference type="ARBA" id="ARBA00022982"/>
    </source>
</evidence>
<keyword evidence="7 17" id="KW-0812">Transmembrane</keyword>
<feature type="signal peptide" evidence="18">
    <location>
        <begin position="1"/>
        <end position="23"/>
    </location>
</feature>